<keyword evidence="4" id="KW-1185">Reference proteome</keyword>
<reference evidence="3 4" key="1">
    <citation type="submission" date="2020-04" db="EMBL/GenBank/DDBJ databases">
        <authorList>
            <person name="De Canck E."/>
        </authorList>
    </citation>
    <scope>NUCLEOTIDE SEQUENCE [LARGE SCALE GENOMIC DNA]</scope>
    <source>
        <strain evidence="3 4">LMG 28688</strain>
    </source>
</reference>
<dbReference type="AlphaFoldDB" id="A0A6J5FYV9"/>
<keyword evidence="1" id="KW-0812">Transmembrane</keyword>
<accession>A0A6J5FYV9</accession>
<gene>
    <name evidence="3" type="ORF">LMG28688_02466</name>
</gene>
<dbReference type="PANTHER" id="PTHR40940:SF1">
    <property type="entry name" value="PROTEIN BATD"/>
    <property type="match status" value="1"/>
</dbReference>
<organism evidence="3 4">
    <name type="scientific">Paraburkholderia caffeinitolerans</name>
    <dbReference type="NCBI Taxonomy" id="1723730"/>
    <lineage>
        <taxon>Bacteria</taxon>
        <taxon>Pseudomonadati</taxon>
        <taxon>Pseudomonadota</taxon>
        <taxon>Betaproteobacteria</taxon>
        <taxon>Burkholderiales</taxon>
        <taxon>Burkholderiaceae</taxon>
        <taxon>Paraburkholderia</taxon>
    </lineage>
</organism>
<evidence type="ECO:0000313" key="4">
    <source>
        <dbReference type="Proteomes" id="UP000494119"/>
    </source>
</evidence>
<evidence type="ECO:0000256" key="1">
    <source>
        <dbReference type="SAM" id="Phobius"/>
    </source>
</evidence>
<sequence>MSAAMKRFIKCFVMLMIWAMACGARADDLPKVMVRAHLEPAGAVVAGTQVKLVVDCLTTTWFTEAPDWPLFDVPGAFVTLPDENAVNLDETIDGVKWFGVSRAYRITPQAGKRFEVPSFAITLHPGGTTEPIQVKTPVLDFVATVPAGAQDMAVFFPAPQLSVTQTIAPHDARVRVGDVVTRTITQRATATESMLIPPVAPAEVPGLKRDAAQAATKNIVDDHAGLVAGERTDTVSYRVERSGSYRLPEITVEWWNTKTQRKEKIVLPAVSIKAEAVREKPLFGIPADVIGKGGAHRIIFVDGTTVAWGVACIAAVFALIWAWAPLVARWQAGQRALRAAIARYRGGEQPAWRALLHSARRGTQAEVIAALYRWLDRRADIRQPARVAEFREREGSDPGSGLADSVDRHYHGANAEAGGKIGAPQLHALRRALGSQARLARKRFSKRIAPLNRD</sequence>
<dbReference type="Proteomes" id="UP000494119">
    <property type="component" value="Unassembled WGS sequence"/>
</dbReference>
<name>A0A6J5FYV9_9BURK</name>
<evidence type="ECO:0000313" key="3">
    <source>
        <dbReference type="EMBL" id="CAB3787427.1"/>
    </source>
</evidence>
<dbReference type="EMBL" id="CADIKL010000010">
    <property type="protein sequence ID" value="CAB3787427.1"/>
    <property type="molecule type" value="Genomic_DNA"/>
</dbReference>
<proteinExistence type="predicted"/>
<feature type="chain" id="PRO_5026943918" description="Protein BatD" evidence="2">
    <location>
        <begin position="27"/>
        <end position="454"/>
    </location>
</feature>
<dbReference type="PROSITE" id="PS51257">
    <property type="entry name" value="PROKAR_LIPOPROTEIN"/>
    <property type="match status" value="1"/>
</dbReference>
<feature type="transmembrane region" description="Helical" evidence="1">
    <location>
        <begin position="306"/>
        <end position="328"/>
    </location>
</feature>
<dbReference type="InterPro" id="IPR025738">
    <property type="entry name" value="BatD"/>
</dbReference>
<dbReference type="PANTHER" id="PTHR40940">
    <property type="entry name" value="PROTEIN BATD-RELATED"/>
    <property type="match status" value="1"/>
</dbReference>
<keyword evidence="1" id="KW-1133">Transmembrane helix</keyword>
<keyword evidence="1" id="KW-0472">Membrane</keyword>
<feature type="signal peptide" evidence="2">
    <location>
        <begin position="1"/>
        <end position="26"/>
    </location>
</feature>
<protein>
    <recommendedName>
        <fullName evidence="5">Protein BatD</fullName>
    </recommendedName>
</protein>
<evidence type="ECO:0000256" key="2">
    <source>
        <dbReference type="SAM" id="SignalP"/>
    </source>
</evidence>
<keyword evidence="2" id="KW-0732">Signal</keyword>
<evidence type="ECO:0008006" key="5">
    <source>
        <dbReference type="Google" id="ProtNLM"/>
    </source>
</evidence>